<dbReference type="Proteomes" id="UP000290848">
    <property type="component" value="Unassembled WGS sequence"/>
</dbReference>
<feature type="binding site" evidence="5">
    <location>
        <position position="271"/>
    </location>
    <ligand>
        <name>substrate</name>
    </ligand>
</feature>
<dbReference type="PIRSF" id="PIRSF018168">
    <property type="entry name" value="Mannan-1_4-beta-mannosidase"/>
    <property type="match status" value="1"/>
</dbReference>
<evidence type="ECO:0000256" key="1">
    <source>
        <dbReference type="ARBA" id="ARBA00007754"/>
    </source>
</evidence>
<feature type="binding site" evidence="5">
    <location>
        <position position="205"/>
    </location>
    <ligand>
        <name>substrate</name>
    </ligand>
</feature>
<evidence type="ECO:0000256" key="6">
    <source>
        <dbReference type="PIRSR" id="PIRSR018168-3"/>
    </source>
</evidence>
<evidence type="ECO:0000256" key="3">
    <source>
        <dbReference type="ARBA" id="ARBA00023295"/>
    </source>
</evidence>
<sequence>MFCYSVGLEKLQKWSKGIVATGLCLFGTLFMFALQAQTADSKATVETRNLLKNLRLLAGKKVIFGHQDDLAYGVTWKYEHGRSDIKDVTGEYPALFGWDIAGLENDSPVNIDSIPFTKMKEFIRSVYDMGAVNTISWHLDNPVNGKTAWDTTSSSIPQILPGGQKNGIFNRWLDKVAAFMNSLKGSDGKSIPILFRPFHELTGSWFWWGKNESTPEGFKQLWCYTVNYLKVKKNVHNLIYVYNTAGFSTSGEFLERYPGDGYADILSFDAYQYGNLAGGEAFVKEVREKLKIVNAVASTHKKLIAFAETGYEAVPDPLWWTNVLWRAIENFPVSYVMVWRNAGYIPSAKNYHYYAPYKGHLSAPDFIRFYKMDKVMFEKDIRDQKIYTQPGR</sequence>
<evidence type="ECO:0000256" key="5">
    <source>
        <dbReference type="PIRSR" id="PIRSR018168-2"/>
    </source>
</evidence>
<evidence type="ECO:0000259" key="8">
    <source>
        <dbReference type="PROSITE" id="PS51764"/>
    </source>
</evidence>
<evidence type="ECO:0000313" key="10">
    <source>
        <dbReference type="Proteomes" id="UP000290848"/>
    </source>
</evidence>
<name>A0A4Q0M8Z1_9SPHI</name>
<dbReference type="InterPro" id="IPR000805">
    <property type="entry name" value="Glyco_hydro_26"/>
</dbReference>
<dbReference type="PANTHER" id="PTHR40079">
    <property type="entry name" value="MANNAN ENDO-1,4-BETA-MANNOSIDASE E-RELATED"/>
    <property type="match status" value="1"/>
</dbReference>
<dbReference type="AlphaFoldDB" id="A0A4Q0M8Z1"/>
<feature type="active site" description="Proton donor" evidence="4 7">
    <location>
        <position position="200"/>
    </location>
</feature>
<dbReference type="InterPro" id="IPR017853">
    <property type="entry name" value="GH"/>
</dbReference>
<keyword evidence="2 7" id="KW-0378">Hydrolase</keyword>
<gene>
    <name evidence="9" type="ORF">EKH83_13625</name>
</gene>
<evidence type="ECO:0000256" key="7">
    <source>
        <dbReference type="PROSITE-ProRule" id="PRU01100"/>
    </source>
</evidence>
<organism evidence="9 10">
    <name type="scientific">Arcticibacter tournemirensis</name>
    <dbReference type="NCBI Taxonomy" id="699437"/>
    <lineage>
        <taxon>Bacteria</taxon>
        <taxon>Pseudomonadati</taxon>
        <taxon>Bacteroidota</taxon>
        <taxon>Sphingobacteriia</taxon>
        <taxon>Sphingobacteriales</taxon>
        <taxon>Sphingobacteriaceae</taxon>
        <taxon>Arcticibacter</taxon>
    </lineage>
</organism>
<dbReference type="SUPFAM" id="SSF51445">
    <property type="entry name" value="(Trans)glycosidases"/>
    <property type="match status" value="1"/>
</dbReference>
<comment type="caution">
    <text evidence="9">The sequence shown here is derived from an EMBL/GenBank/DDBJ whole genome shotgun (WGS) entry which is preliminary data.</text>
</comment>
<dbReference type="PROSITE" id="PS51764">
    <property type="entry name" value="GH26"/>
    <property type="match status" value="1"/>
</dbReference>
<dbReference type="Gene3D" id="3.20.20.80">
    <property type="entry name" value="Glycosidases"/>
    <property type="match status" value="1"/>
</dbReference>
<dbReference type="Pfam" id="PF02156">
    <property type="entry name" value="Glyco_hydro_26"/>
    <property type="match status" value="1"/>
</dbReference>
<dbReference type="InterPro" id="IPR022790">
    <property type="entry name" value="GH26_dom"/>
</dbReference>
<evidence type="ECO:0000256" key="4">
    <source>
        <dbReference type="PIRSR" id="PIRSR018168-1"/>
    </source>
</evidence>
<feature type="site" description="Plays an important role in maintaining the position of the catalytic nucleophile" evidence="6">
    <location>
        <position position="199"/>
    </location>
</feature>
<dbReference type="PRINTS" id="PR00739">
    <property type="entry name" value="GLHYDRLASE26"/>
</dbReference>
<reference evidence="9 10" key="1">
    <citation type="submission" date="2018-12" db="EMBL/GenBank/DDBJ databases">
        <title>The Draft Genome Sequence of the Soil Bacterium Pedobacter tournemirensis R1.</title>
        <authorList>
            <person name="He J."/>
        </authorList>
    </citation>
    <scope>NUCLEOTIDE SEQUENCE [LARGE SCALE GENOMIC DNA]</scope>
    <source>
        <strain evidence="9 10">R1</strain>
    </source>
</reference>
<evidence type="ECO:0000256" key="2">
    <source>
        <dbReference type="ARBA" id="ARBA00022801"/>
    </source>
</evidence>
<dbReference type="GO" id="GO:0016985">
    <property type="term" value="F:mannan endo-1,4-beta-mannosidase activity"/>
    <property type="evidence" value="ECO:0007669"/>
    <property type="project" value="InterPro"/>
</dbReference>
<comment type="similarity">
    <text evidence="1 7">Belongs to the glycosyl hydrolase 26 family.</text>
</comment>
<protein>
    <submittedName>
        <fullName evidence="9">Beta-mannosidase</fullName>
    </submittedName>
</protein>
<evidence type="ECO:0000313" key="9">
    <source>
        <dbReference type="EMBL" id="RXF69209.1"/>
    </source>
</evidence>
<dbReference type="GO" id="GO:0006080">
    <property type="term" value="P:substituted mannan metabolic process"/>
    <property type="evidence" value="ECO:0007669"/>
    <property type="project" value="InterPro"/>
</dbReference>
<feature type="active site" description="Nucleophile" evidence="4 7">
    <location>
        <position position="308"/>
    </location>
</feature>
<dbReference type="EMBL" id="RXOC01000008">
    <property type="protein sequence ID" value="RXF69209.1"/>
    <property type="molecule type" value="Genomic_DNA"/>
</dbReference>
<dbReference type="InterPro" id="IPR016714">
    <property type="entry name" value="MANB/E"/>
</dbReference>
<keyword evidence="3 7" id="KW-0326">Glycosidase</keyword>
<feature type="domain" description="GH26" evidence="8">
    <location>
        <begin position="45"/>
        <end position="379"/>
    </location>
</feature>
<feature type="binding site" evidence="5">
    <location>
        <position position="138"/>
    </location>
    <ligand>
        <name>substrate</name>
    </ligand>
</feature>
<dbReference type="PANTHER" id="PTHR40079:SF4">
    <property type="entry name" value="GH26 DOMAIN-CONTAINING PROTEIN-RELATED"/>
    <property type="match status" value="1"/>
</dbReference>
<accession>A0A4Q0M8Z1</accession>
<proteinExistence type="inferred from homology"/>